<dbReference type="PANTHER" id="PTHR19136:SF81">
    <property type="entry name" value="MOLYBDENUM COFACTOR GUANYLYLTRANSFERASE"/>
    <property type="match status" value="1"/>
</dbReference>
<name>A0ABU0W3T1_9GAMM</name>
<comment type="caution">
    <text evidence="9">The sequence shown here is derived from an EMBL/GenBank/DDBJ whole genome shotgun (WGS) entry which is preliminary data.</text>
</comment>
<proteinExistence type="predicted"/>
<gene>
    <name evidence="9" type="ORF">RBH19_02145</name>
</gene>
<dbReference type="PANTHER" id="PTHR19136">
    <property type="entry name" value="MOLYBDENUM COFACTOR GUANYLYLTRANSFERASE"/>
    <property type="match status" value="1"/>
</dbReference>
<keyword evidence="7" id="KW-0501">Molybdenum cofactor biosynthesis</keyword>
<dbReference type="EMBL" id="JAVDDT010000001">
    <property type="protein sequence ID" value="MDQ2068674.1"/>
    <property type="molecule type" value="Genomic_DNA"/>
</dbReference>
<evidence type="ECO:0000256" key="5">
    <source>
        <dbReference type="ARBA" id="ARBA00022842"/>
    </source>
</evidence>
<evidence type="ECO:0000313" key="9">
    <source>
        <dbReference type="EMBL" id="MDQ2068674.1"/>
    </source>
</evidence>
<dbReference type="InterPro" id="IPR029044">
    <property type="entry name" value="Nucleotide-diphossugar_trans"/>
</dbReference>
<reference evidence="9 10" key="1">
    <citation type="submission" date="2023-08" db="EMBL/GenBank/DDBJ databases">
        <title>Whole-genome sequencing of halo(alkali)philic microorganisms from hypersaline lakes.</title>
        <authorList>
            <person name="Sorokin D.Y."/>
            <person name="Abbas B."/>
            <person name="Merkel A.Y."/>
        </authorList>
    </citation>
    <scope>NUCLEOTIDE SEQUENCE [LARGE SCALE GENOMIC DNA]</scope>
    <source>
        <strain evidence="9 10">AB-CW4</strain>
    </source>
</reference>
<dbReference type="Pfam" id="PF12804">
    <property type="entry name" value="NTP_transf_3"/>
    <property type="match status" value="1"/>
</dbReference>
<keyword evidence="1" id="KW-0963">Cytoplasm</keyword>
<evidence type="ECO:0000313" key="10">
    <source>
        <dbReference type="Proteomes" id="UP001239019"/>
    </source>
</evidence>
<keyword evidence="9" id="KW-0548">Nucleotidyltransferase</keyword>
<dbReference type="Proteomes" id="UP001239019">
    <property type="component" value="Unassembled WGS sequence"/>
</dbReference>
<keyword evidence="2 9" id="KW-0808">Transferase</keyword>
<evidence type="ECO:0000256" key="3">
    <source>
        <dbReference type="ARBA" id="ARBA00022723"/>
    </source>
</evidence>
<keyword evidence="4" id="KW-0547">Nucleotide-binding</keyword>
<organism evidence="9 10">
    <name type="scientific">Natronospira bacteriovora</name>
    <dbReference type="NCBI Taxonomy" id="3069753"/>
    <lineage>
        <taxon>Bacteria</taxon>
        <taxon>Pseudomonadati</taxon>
        <taxon>Pseudomonadota</taxon>
        <taxon>Gammaproteobacteria</taxon>
        <taxon>Natronospirales</taxon>
        <taxon>Natronospiraceae</taxon>
        <taxon>Natronospira</taxon>
    </lineage>
</organism>
<dbReference type="EC" id="2.7.7.77" evidence="9"/>
<evidence type="ECO:0000256" key="6">
    <source>
        <dbReference type="ARBA" id="ARBA00023134"/>
    </source>
</evidence>
<dbReference type="CDD" id="cd02503">
    <property type="entry name" value="MobA"/>
    <property type="match status" value="1"/>
</dbReference>
<dbReference type="SUPFAM" id="SSF53448">
    <property type="entry name" value="Nucleotide-diphospho-sugar transferases"/>
    <property type="match status" value="1"/>
</dbReference>
<dbReference type="RefSeq" id="WP_306727155.1">
    <property type="nucleotide sequence ID" value="NZ_JAVDDT010000001.1"/>
</dbReference>
<dbReference type="InterPro" id="IPR025877">
    <property type="entry name" value="MobA-like_NTP_Trfase"/>
</dbReference>
<evidence type="ECO:0000256" key="7">
    <source>
        <dbReference type="ARBA" id="ARBA00023150"/>
    </source>
</evidence>
<keyword evidence="10" id="KW-1185">Reference proteome</keyword>
<dbReference type="Gene3D" id="3.90.550.10">
    <property type="entry name" value="Spore Coat Polysaccharide Biosynthesis Protein SpsA, Chain A"/>
    <property type="match status" value="1"/>
</dbReference>
<dbReference type="GO" id="GO:0061603">
    <property type="term" value="F:molybdenum cofactor guanylyltransferase activity"/>
    <property type="evidence" value="ECO:0007669"/>
    <property type="project" value="UniProtKB-EC"/>
</dbReference>
<keyword evidence="3" id="KW-0479">Metal-binding</keyword>
<feature type="domain" description="MobA-like NTP transferase" evidence="8">
    <location>
        <begin position="11"/>
        <end position="155"/>
    </location>
</feature>
<evidence type="ECO:0000256" key="4">
    <source>
        <dbReference type="ARBA" id="ARBA00022741"/>
    </source>
</evidence>
<evidence type="ECO:0000256" key="1">
    <source>
        <dbReference type="ARBA" id="ARBA00022490"/>
    </source>
</evidence>
<accession>A0ABU0W3T1</accession>
<keyword evidence="6" id="KW-0342">GTP-binding</keyword>
<evidence type="ECO:0000256" key="2">
    <source>
        <dbReference type="ARBA" id="ARBA00022679"/>
    </source>
</evidence>
<evidence type="ECO:0000259" key="8">
    <source>
        <dbReference type="Pfam" id="PF12804"/>
    </source>
</evidence>
<sequence>MPSAAMADFAGLVLAGGASSRMGEDKALLRHGEHSLLELAVRRLTAAGADPVLVSGDRPDYDCVPDSRPGLGPLGGLVSVINERPGLGNRLLLVTAVDTPGLSADNLLALLRSMQAGDSGIHFDDHPLPLVLRVSDALHHALDELLADGQGASVRALAERLECRTLSPAESDLRNINTPADWTAFNRAGELAV</sequence>
<keyword evidence="5" id="KW-0460">Magnesium</keyword>
<protein>
    <submittedName>
        <fullName evidence="9">Molybdenum cofactor guanylyltransferase</fullName>
        <ecNumber evidence="9">2.7.7.77</ecNumber>
    </submittedName>
</protein>
<dbReference type="InterPro" id="IPR013482">
    <property type="entry name" value="Molybde_CF_guanTrfase"/>
</dbReference>